<keyword evidence="3" id="KW-1185">Reference proteome</keyword>
<evidence type="ECO:0000313" key="2">
    <source>
        <dbReference type="EMBL" id="KAL3320311.1"/>
    </source>
</evidence>
<gene>
    <name evidence="2" type="ORF">Ciccas_001006</name>
</gene>
<feature type="compositionally biased region" description="Basic and acidic residues" evidence="1">
    <location>
        <begin position="96"/>
        <end position="116"/>
    </location>
</feature>
<reference evidence="2 3" key="1">
    <citation type="submission" date="2024-11" db="EMBL/GenBank/DDBJ databases">
        <title>Adaptive evolution of stress response genes in parasites aligns with host niche diversity.</title>
        <authorList>
            <person name="Hahn C."/>
            <person name="Resl P."/>
        </authorList>
    </citation>
    <scope>NUCLEOTIDE SEQUENCE [LARGE SCALE GENOMIC DNA]</scope>
    <source>
        <strain evidence="2">EGGRZ-B1_66</strain>
        <tissue evidence="2">Body</tissue>
    </source>
</reference>
<evidence type="ECO:0000313" key="3">
    <source>
        <dbReference type="Proteomes" id="UP001626550"/>
    </source>
</evidence>
<proteinExistence type="predicted"/>
<comment type="caution">
    <text evidence="2">The sequence shown here is derived from an EMBL/GenBank/DDBJ whole genome shotgun (WGS) entry which is preliminary data.</text>
</comment>
<feature type="compositionally biased region" description="Basic and acidic residues" evidence="1">
    <location>
        <begin position="68"/>
        <end position="77"/>
    </location>
</feature>
<feature type="compositionally biased region" description="Basic and acidic residues" evidence="1">
    <location>
        <begin position="30"/>
        <end position="40"/>
    </location>
</feature>
<name>A0ABD2QLA5_9PLAT</name>
<evidence type="ECO:0000256" key="1">
    <source>
        <dbReference type="SAM" id="MobiDB-lite"/>
    </source>
</evidence>
<dbReference type="AlphaFoldDB" id="A0ABD2QLA5"/>
<protein>
    <submittedName>
        <fullName evidence="2">Uncharacterized protein</fullName>
    </submittedName>
</protein>
<dbReference type="EMBL" id="JBJKFK010000061">
    <property type="protein sequence ID" value="KAL3320311.1"/>
    <property type="molecule type" value="Genomic_DNA"/>
</dbReference>
<sequence length="216" mass="24273">MRRNSPESEALSSRIRHPPPPKRNGSGTEGKSRYLKEKVEPNGQLRVNGDGARYGPSGPDLISPLDPSKLKPDEFNVHRPGAGPSPGPPPTHNVHPRQDLDDSRSHSRFDPSYDNDSKFRCKSRMKKCLIKFKLIVDFEDLSTITDITSWFSEVHRPNRGRVRANSYESRMDKIDPSFLLDEIPSVHSVSPRVFAGMPRPVCMLSSDEFDSLVIPS</sequence>
<dbReference type="Proteomes" id="UP001626550">
    <property type="component" value="Unassembled WGS sequence"/>
</dbReference>
<organism evidence="2 3">
    <name type="scientific">Cichlidogyrus casuarinus</name>
    <dbReference type="NCBI Taxonomy" id="1844966"/>
    <lineage>
        <taxon>Eukaryota</taxon>
        <taxon>Metazoa</taxon>
        <taxon>Spiralia</taxon>
        <taxon>Lophotrochozoa</taxon>
        <taxon>Platyhelminthes</taxon>
        <taxon>Monogenea</taxon>
        <taxon>Monopisthocotylea</taxon>
        <taxon>Dactylogyridea</taxon>
        <taxon>Ancyrocephalidae</taxon>
        <taxon>Cichlidogyrus</taxon>
    </lineage>
</organism>
<feature type="region of interest" description="Disordered" evidence="1">
    <location>
        <begin position="1"/>
        <end position="116"/>
    </location>
</feature>
<accession>A0ABD2QLA5</accession>